<name>A0A1F4Y318_9BACT</name>
<sequence>MQKQTKKVKPVVKSVAKKLVAVSAVNIEAVKPRANAQLQGPHKTFQQDGHWIEKPNKTQIFICLCGNRYLKTRPKQEKCLRCVSAAFTYKPR</sequence>
<dbReference type="AlphaFoldDB" id="A0A1F4Y318"/>
<gene>
    <name evidence="1" type="ORF">A2419_00760</name>
</gene>
<accession>A0A1F4Y318</accession>
<proteinExistence type="predicted"/>
<dbReference type="STRING" id="1797247.A2419_00760"/>
<organism evidence="1 2">
    <name type="scientific">Candidatus Adlerbacteria bacterium RIFOXYC1_FULL_48_26</name>
    <dbReference type="NCBI Taxonomy" id="1797247"/>
    <lineage>
        <taxon>Bacteria</taxon>
        <taxon>Candidatus Adleribacteriota</taxon>
    </lineage>
</organism>
<comment type="caution">
    <text evidence="1">The sequence shown here is derived from an EMBL/GenBank/DDBJ whole genome shotgun (WGS) entry which is preliminary data.</text>
</comment>
<evidence type="ECO:0000313" key="1">
    <source>
        <dbReference type="EMBL" id="OGC88370.1"/>
    </source>
</evidence>
<reference evidence="1 2" key="1">
    <citation type="journal article" date="2016" name="Nat. Commun.">
        <title>Thousands of microbial genomes shed light on interconnected biogeochemical processes in an aquifer system.</title>
        <authorList>
            <person name="Anantharaman K."/>
            <person name="Brown C.T."/>
            <person name="Hug L.A."/>
            <person name="Sharon I."/>
            <person name="Castelle C.J."/>
            <person name="Probst A.J."/>
            <person name="Thomas B.C."/>
            <person name="Singh A."/>
            <person name="Wilkins M.J."/>
            <person name="Karaoz U."/>
            <person name="Brodie E.L."/>
            <person name="Williams K.H."/>
            <person name="Hubbard S.S."/>
            <person name="Banfield J.F."/>
        </authorList>
    </citation>
    <scope>NUCLEOTIDE SEQUENCE [LARGE SCALE GENOMIC DNA]</scope>
</reference>
<dbReference type="EMBL" id="MEXB01000009">
    <property type="protein sequence ID" value="OGC88370.1"/>
    <property type="molecule type" value="Genomic_DNA"/>
</dbReference>
<protein>
    <submittedName>
        <fullName evidence="1">Uncharacterized protein</fullName>
    </submittedName>
</protein>
<evidence type="ECO:0000313" key="2">
    <source>
        <dbReference type="Proteomes" id="UP000176568"/>
    </source>
</evidence>
<dbReference type="Proteomes" id="UP000176568">
    <property type="component" value="Unassembled WGS sequence"/>
</dbReference>